<reference evidence="1" key="1">
    <citation type="journal article" date="2014" name="Int. J. Syst. Evol. Microbiol.">
        <title>Complete genome sequence of Corynebacterium casei LMG S-19264T (=DSM 44701T), isolated from a smear-ripened cheese.</title>
        <authorList>
            <consortium name="US DOE Joint Genome Institute (JGI-PGF)"/>
            <person name="Walter F."/>
            <person name="Albersmeier A."/>
            <person name="Kalinowski J."/>
            <person name="Ruckert C."/>
        </authorList>
    </citation>
    <scope>NUCLEOTIDE SEQUENCE</scope>
    <source>
        <strain evidence="1">CGMCC 4.7278</strain>
    </source>
</reference>
<sequence length="162" mass="17858">MPSLILVRMADFEVSRHTTIAAAPARIHPLLNDFRQWRRWSPWEEADPNLARTYTGPESGVGASYAWRGNRKAGIGAMEVKADSEQGVGIELRFEKPFKAVNYVTFTLVPTAGGTEVTWRMNGTRGGLFGLIGKIVPVDKLILKDFDRGLAQLKAIAESADT</sequence>
<accession>A0A917QHB6</accession>
<reference evidence="1" key="2">
    <citation type="submission" date="2020-09" db="EMBL/GenBank/DDBJ databases">
        <authorList>
            <person name="Sun Q."/>
            <person name="Zhou Y."/>
        </authorList>
    </citation>
    <scope>NUCLEOTIDE SEQUENCE</scope>
    <source>
        <strain evidence="1">CGMCC 4.7278</strain>
    </source>
</reference>
<dbReference type="Proteomes" id="UP000612956">
    <property type="component" value="Unassembled WGS sequence"/>
</dbReference>
<organism evidence="1 2">
    <name type="scientific">Nocardia camponoti</name>
    <dbReference type="NCBI Taxonomy" id="1616106"/>
    <lineage>
        <taxon>Bacteria</taxon>
        <taxon>Bacillati</taxon>
        <taxon>Actinomycetota</taxon>
        <taxon>Actinomycetes</taxon>
        <taxon>Mycobacteriales</taxon>
        <taxon>Nocardiaceae</taxon>
        <taxon>Nocardia</taxon>
    </lineage>
</organism>
<comment type="caution">
    <text evidence="1">The sequence shown here is derived from an EMBL/GenBank/DDBJ whole genome shotgun (WGS) entry which is preliminary data.</text>
</comment>
<dbReference type="InterPro" id="IPR023393">
    <property type="entry name" value="START-like_dom_sf"/>
</dbReference>
<protein>
    <submittedName>
        <fullName evidence="1">Polyketide cyclase</fullName>
    </submittedName>
</protein>
<keyword evidence="2" id="KW-1185">Reference proteome</keyword>
<dbReference type="Pfam" id="PF10604">
    <property type="entry name" value="Polyketide_cyc2"/>
    <property type="match status" value="1"/>
</dbReference>
<dbReference type="CDD" id="cd07818">
    <property type="entry name" value="SRPBCC_1"/>
    <property type="match status" value="1"/>
</dbReference>
<name>A0A917QHB6_9NOCA</name>
<evidence type="ECO:0000313" key="2">
    <source>
        <dbReference type="Proteomes" id="UP000612956"/>
    </source>
</evidence>
<evidence type="ECO:0000313" key="1">
    <source>
        <dbReference type="EMBL" id="GGK50438.1"/>
    </source>
</evidence>
<gene>
    <name evidence="1" type="ORF">GCM10011591_22470</name>
</gene>
<dbReference type="Gene3D" id="3.30.530.20">
    <property type="match status" value="1"/>
</dbReference>
<dbReference type="InterPro" id="IPR019587">
    <property type="entry name" value="Polyketide_cyclase/dehydratase"/>
</dbReference>
<dbReference type="SUPFAM" id="SSF55961">
    <property type="entry name" value="Bet v1-like"/>
    <property type="match status" value="1"/>
</dbReference>
<dbReference type="AlphaFoldDB" id="A0A917QHB6"/>
<proteinExistence type="predicted"/>
<dbReference type="EMBL" id="BMMW01000002">
    <property type="protein sequence ID" value="GGK50438.1"/>
    <property type="molecule type" value="Genomic_DNA"/>
</dbReference>